<feature type="signal peptide" evidence="14">
    <location>
        <begin position="1"/>
        <end position="24"/>
    </location>
</feature>
<evidence type="ECO:0000256" key="6">
    <source>
        <dbReference type="ARBA" id="ARBA00022729"/>
    </source>
</evidence>
<keyword evidence="8" id="KW-0406">Ion transport</keyword>
<comment type="subcellular location">
    <subcellularLocation>
        <location evidence="1 12">Cell outer membrane</location>
        <topology evidence="1 12">Multi-pass membrane protein</topology>
    </subcellularLocation>
</comment>
<accession>E6X8L2</accession>
<dbReference type="InterPro" id="IPR039426">
    <property type="entry name" value="TonB-dep_rcpt-like"/>
</dbReference>
<name>E6X8L2_CELAD</name>
<keyword evidence="7" id="KW-0408">Iron</keyword>
<dbReference type="Pfam" id="PF13715">
    <property type="entry name" value="CarbopepD_reg_2"/>
    <property type="match status" value="1"/>
</dbReference>
<feature type="chain" id="PRO_5003212863" evidence="14">
    <location>
        <begin position="25"/>
        <end position="764"/>
    </location>
</feature>
<feature type="domain" description="TonB-dependent receptor plug" evidence="16">
    <location>
        <begin position="120"/>
        <end position="223"/>
    </location>
</feature>
<dbReference type="Gene3D" id="2.40.170.20">
    <property type="entry name" value="TonB-dependent receptor, beta-barrel domain"/>
    <property type="match status" value="1"/>
</dbReference>
<dbReference type="EMBL" id="CP002453">
    <property type="protein sequence ID" value="ADV47599.1"/>
    <property type="molecule type" value="Genomic_DNA"/>
</dbReference>
<evidence type="ECO:0000256" key="2">
    <source>
        <dbReference type="ARBA" id="ARBA00022448"/>
    </source>
</evidence>
<evidence type="ECO:0000259" key="15">
    <source>
        <dbReference type="Pfam" id="PF00593"/>
    </source>
</evidence>
<evidence type="ECO:0000256" key="13">
    <source>
        <dbReference type="RuleBase" id="RU003357"/>
    </source>
</evidence>
<reference evidence="17 18" key="1">
    <citation type="journal article" date="2010" name="Stand. Genomic Sci.">
        <title>Complete genome sequence of Cellulophaga algicola type strain (IC166).</title>
        <authorList>
            <person name="Abt B."/>
            <person name="Lu M."/>
            <person name="Misra M."/>
            <person name="Han C."/>
            <person name="Nolan M."/>
            <person name="Lucas S."/>
            <person name="Hammon N."/>
            <person name="Deshpande S."/>
            <person name="Cheng J.F."/>
            <person name="Tapia R."/>
            <person name="Goodwin L."/>
            <person name="Pitluck S."/>
            <person name="Liolios K."/>
            <person name="Pagani I."/>
            <person name="Ivanova N."/>
            <person name="Mavromatis K."/>
            <person name="Ovchinikova G."/>
            <person name="Pati A."/>
            <person name="Chen A."/>
            <person name="Palaniappan K."/>
            <person name="Land M."/>
            <person name="Hauser L."/>
            <person name="Chang Y.J."/>
            <person name="Jeffries C.D."/>
            <person name="Detter J.C."/>
            <person name="Brambilla E."/>
            <person name="Rohde M."/>
            <person name="Tindall B.J."/>
            <person name="Goker M."/>
            <person name="Woyke T."/>
            <person name="Bristow J."/>
            <person name="Eisen J.A."/>
            <person name="Markowitz V."/>
            <person name="Hugenholtz P."/>
            <person name="Kyrpides N.C."/>
            <person name="Klenk H.P."/>
            <person name="Lapidus A."/>
        </authorList>
    </citation>
    <scope>NUCLEOTIDE SEQUENCE [LARGE SCALE GENOMIC DNA]</scope>
    <source>
        <strain evidence="18">DSM 14237 / IC166 / ACAM 630</strain>
    </source>
</reference>
<dbReference type="Proteomes" id="UP000008634">
    <property type="component" value="Chromosome"/>
</dbReference>
<dbReference type="SUPFAM" id="SSF49464">
    <property type="entry name" value="Carboxypeptidase regulatory domain-like"/>
    <property type="match status" value="1"/>
</dbReference>
<keyword evidence="3 12" id="KW-1134">Transmembrane beta strand</keyword>
<dbReference type="eggNOG" id="COG4772">
    <property type="taxonomic scope" value="Bacteria"/>
</dbReference>
<keyword evidence="18" id="KW-1185">Reference proteome</keyword>
<keyword evidence="9 13" id="KW-0798">TonB box</keyword>
<dbReference type="SUPFAM" id="SSF56935">
    <property type="entry name" value="Porins"/>
    <property type="match status" value="1"/>
</dbReference>
<keyword evidence="5 12" id="KW-0812">Transmembrane</keyword>
<evidence type="ECO:0000313" key="17">
    <source>
        <dbReference type="EMBL" id="ADV47599.1"/>
    </source>
</evidence>
<keyword evidence="4" id="KW-0410">Iron transport</keyword>
<dbReference type="InterPro" id="IPR008969">
    <property type="entry name" value="CarboxyPept-like_regulatory"/>
</dbReference>
<dbReference type="InterPro" id="IPR000531">
    <property type="entry name" value="Beta-barrel_TonB"/>
</dbReference>
<protein>
    <submittedName>
        <fullName evidence="17">TonB-dependent receptor</fullName>
    </submittedName>
</protein>
<evidence type="ECO:0000256" key="9">
    <source>
        <dbReference type="ARBA" id="ARBA00023077"/>
    </source>
</evidence>
<feature type="domain" description="TonB-dependent receptor-like beta-barrel" evidence="15">
    <location>
        <begin position="298"/>
        <end position="721"/>
    </location>
</feature>
<sequence>MRFLSLNLLVVAIFILTTVQKTHAQNFKGRVTDETNTPLSEVAIFWNSKMISKTDVDGIFTLAEKHQLPLKITLQHPGYYSKEVVLSKNSTIFQLSVLENPQTLEEVIISSTYQKQSKVIIPTSRTTAIKLDQYSPVDLVAAINETPGVYIQSGALNTNRIVIRGVGSRTLYGTNKIRAYFNGIPITNGAGSTAIDAFNSEDIADIEVVKGPKATQYGTNLGGTLLLNSKQASAGETYLKSSNTLGSYGLMKNSISVATAANNSTFNLNYDHMEFDGYRDNSRYERSTVLLNSSYSFDEKNVIGLLFNYTDYNAQIPSSISKTAFEEDPTQAAFTWGTAQGYEDNKQVLAGLHYTHLFSKNFSNTTAIFYNYLDHYEPRPFNILDEFTNGYGMRTLFAKDFIFLDNKANLSFGGEFYSDQYNWKTKENLYEDTNGSGSLEGTLLSNNIENRNNLTIFATITLPITEKLKAQLGVNINKTNYDFIDVFTIGVNNKDAKRNFDPIFAPNLNVLYQLNSNANAYVNVSRGFNYPSIEETLTPEGIINPELGPEIGVNYEVGNEFYAFNRALHLQFSAYLLDIDNLLVAERVGDDQYIGRNAGKTEHKGLELSMSYVHTFTNGLMVSPYINAEITQHRFIDFVDRTASYSGNDLTGVPKEKVNGGLRVGLKNLSLNTNALHIGAMPLDDANTLYSDAYTIFNTKLSYKSTITDSLSVEVNVGVNNFTDKTYASSILINAAGFGGSEPRYYYPGMPRNWFGGVKIEYGL</sequence>
<dbReference type="PANTHER" id="PTHR32552">
    <property type="entry name" value="FERRICHROME IRON RECEPTOR-RELATED"/>
    <property type="match status" value="1"/>
</dbReference>
<keyword evidence="10 12" id="KW-0472">Membrane</keyword>
<dbReference type="InterPro" id="IPR012910">
    <property type="entry name" value="Plug_dom"/>
</dbReference>
<keyword evidence="17" id="KW-0675">Receptor</keyword>
<keyword evidence="11 12" id="KW-0998">Cell outer membrane</keyword>
<evidence type="ECO:0000256" key="10">
    <source>
        <dbReference type="ARBA" id="ARBA00023136"/>
    </source>
</evidence>
<dbReference type="GO" id="GO:0009279">
    <property type="term" value="C:cell outer membrane"/>
    <property type="evidence" value="ECO:0007669"/>
    <property type="project" value="UniProtKB-SubCell"/>
</dbReference>
<dbReference type="PROSITE" id="PS52016">
    <property type="entry name" value="TONB_DEPENDENT_REC_3"/>
    <property type="match status" value="1"/>
</dbReference>
<dbReference type="RefSeq" id="WP_013549095.1">
    <property type="nucleotide sequence ID" value="NC_014934.1"/>
</dbReference>
<evidence type="ECO:0000256" key="11">
    <source>
        <dbReference type="ARBA" id="ARBA00023237"/>
    </source>
</evidence>
<dbReference type="STRING" id="688270.Celal_0253"/>
<evidence type="ECO:0000313" key="18">
    <source>
        <dbReference type="Proteomes" id="UP000008634"/>
    </source>
</evidence>
<dbReference type="AlphaFoldDB" id="E6X8L2"/>
<keyword evidence="6 14" id="KW-0732">Signal</keyword>
<evidence type="ECO:0000256" key="1">
    <source>
        <dbReference type="ARBA" id="ARBA00004571"/>
    </source>
</evidence>
<evidence type="ECO:0000256" key="3">
    <source>
        <dbReference type="ARBA" id="ARBA00022452"/>
    </source>
</evidence>
<evidence type="ECO:0000259" key="16">
    <source>
        <dbReference type="Pfam" id="PF07715"/>
    </source>
</evidence>
<dbReference type="InterPro" id="IPR037066">
    <property type="entry name" value="Plug_dom_sf"/>
</dbReference>
<evidence type="ECO:0000256" key="5">
    <source>
        <dbReference type="ARBA" id="ARBA00022692"/>
    </source>
</evidence>
<dbReference type="PANTHER" id="PTHR32552:SF68">
    <property type="entry name" value="FERRICHROME OUTER MEMBRANE TRANSPORTER_PHAGE RECEPTOR"/>
    <property type="match status" value="1"/>
</dbReference>
<dbReference type="Gene3D" id="2.170.130.10">
    <property type="entry name" value="TonB-dependent receptor, plug domain"/>
    <property type="match status" value="1"/>
</dbReference>
<dbReference type="OrthoDB" id="9782587at2"/>
<proteinExistence type="inferred from homology"/>
<organism evidence="17 18">
    <name type="scientific">Cellulophaga algicola (strain DSM 14237 / IC166 / ACAM 630)</name>
    <dbReference type="NCBI Taxonomy" id="688270"/>
    <lineage>
        <taxon>Bacteria</taxon>
        <taxon>Pseudomonadati</taxon>
        <taxon>Bacteroidota</taxon>
        <taxon>Flavobacteriia</taxon>
        <taxon>Flavobacteriales</taxon>
        <taxon>Flavobacteriaceae</taxon>
        <taxon>Cellulophaga</taxon>
    </lineage>
</organism>
<dbReference type="GO" id="GO:0015344">
    <property type="term" value="F:siderophore uptake transmembrane transporter activity"/>
    <property type="evidence" value="ECO:0007669"/>
    <property type="project" value="TreeGrafter"/>
</dbReference>
<keyword evidence="2 12" id="KW-0813">Transport</keyword>
<dbReference type="KEGG" id="cao:Celal_0253"/>
<gene>
    <name evidence="17" type="ordered locus">Celal_0253</name>
</gene>
<comment type="similarity">
    <text evidence="12 13">Belongs to the TonB-dependent receptor family.</text>
</comment>
<dbReference type="Pfam" id="PF07715">
    <property type="entry name" value="Plug"/>
    <property type="match status" value="1"/>
</dbReference>
<dbReference type="InterPro" id="IPR036942">
    <property type="entry name" value="Beta-barrel_TonB_sf"/>
</dbReference>
<evidence type="ECO:0000256" key="4">
    <source>
        <dbReference type="ARBA" id="ARBA00022496"/>
    </source>
</evidence>
<evidence type="ECO:0000256" key="8">
    <source>
        <dbReference type="ARBA" id="ARBA00023065"/>
    </source>
</evidence>
<evidence type="ECO:0000256" key="7">
    <source>
        <dbReference type="ARBA" id="ARBA00023004"/>
    </source>
</evidence>
<dbReference type="Pfam" id="PF00593">
    <property type="entry name" value="TonB_dep_Rec_b-barrel"/>
    <property type="match status" value="1"/>
</dbReference>
<evidence type="ECO:0000256" key="14">
    <source>
        <dbReference type="SAM" id="SignalP"/>
    </source>
</evidence>
<dbReference type="HOGENOM" id="CLU_008287_13_2_10"/>
<evidence type="ECO:0000256" key="12">
    <source>
        <dbReference type="PROSITE-ProRule" id="PRU01360"/>
    </source>
</evidence>